<evidence type="ECO:0000313" key="2">
    <source>
        <dbReference type="EMBL" id="QQT87042.1"/>
    </source>
</evidence>
<gene>
    <name evidence="2" type="ORF">I6I53_04505</name>
    <name evidence="3" type="ORF">LSO58_16235</name>
</gene>
<dbReference type="Proteomes" id="UP001164081">
    <property type="component" value="Chromosome"/>
</dbReference>
<evidence type="ECO:0000313" key="4">
    <source>
        <dbReference type="Proteomes" id="UP000595320"/>
    </source>
</evidence>
<keyword evidence="1" id="KW-0732">Signal</keyword>
<accession>A0A7T9Z6Y1</accession>
<evidence type="ECO:0000256" key="1">
    <source>
        <dbReference type="SAM" id="SignalP"/>
    </source>
</evidence>
<dbReference type="GeneID" id="66210672"/>
<proteinExistence type="predicted"/>
<feature type="signal peptide" evidence="1">
    <location>
        <begin position="1"/>
        <end position="19"/>
    </location>
</feature>
<dbReference type="RefSeq" id="WP_010588881.1">
    <property type="nucleotide sequence ID" value="NZ_AP018824.1"/>
</dbReference>
<dbReference type="EMBL" id="CP068176">
    <property type="protein sequence ID" value="QQT87042.1"/>
    <property type="molecule type" value="Genomic_DNA"/>
</dbReference>
<reference evidence="2 4" key="1">
    <citation type="submission" date="2021-01" db="EMBL/GenBank/DDBJ databases">
        <title>FDA dAtabase for Regulatory Grade micrObial Sequences (FDA-ARGOS): Supporting development and validation of Infectious Disease Dx tests.</title>
        <authorList>
            <person name="Sproer C."/>
            <person name="Gronow S."/>
            <person name="Severitt S."/>
            <person name="Schroder I."/>
            <person name="Tallon L."/>
            <person name="Sadzewicz L."/>
            <person name="Zhao X."/>
            <person name="Boylan J."/>
            <person name="Ott S."/>
            <person name="Bowen H."/>
            <person name="Vavikolanu K."/>
            <person name="Mehta A."/>
            <person name="Aluvathingal J."/>
            <person name="Nadendla S."/>
            <person name="Lowell S."/>
            <person name="Myers T."/>
            <person name="Yan Y."/>
            <person name="Sichtig H."/>
        </authorList>
    </citation>
    <scope>NUCLEOTIDE SEQUENCE [LARGE SCALE GENOMIC DNA]</scope>
    <source>
        <strain evidence="2 4">FDAARGOS_1096</strain>
    </source>
</reference>
<organism evidence="2 4">
    <name type="scientific">Acinetobacter ursingii</name>
    <dbReference type="NCBI Taxonomy" id="108980"/>
    <lineage>
        <taxon>Bacteria</taxon>
        <taxon>Pseudomonadati</taxon>
        <taxon>Pseudomonadota</taxon>
        <taxon>Gammaproteobacteria</taxon>
        <taxon>Moraxellales</taxon>
        <taxon>Moraxellaceae</taxon>
        <taxon>Acinetobacter</taxon>
    </lineage>
</organism>
<dbReference type="PROSITE" id="PS51257">
    <property type="entry name" value="PROKAR_LIPOPROTEIN"/>
    <property type="match status" value="1"/>
</dbReference>
<dbReference type="EMBL" id="CP089044">
    <property type="protein sequence ID" value="UYF75312.1"/>
    <property type="molecule type" value="Genomic_DNA"/>
</dbReference>
<feature type="chain" id="PRO_5040627268" description="Lipoprotein" evidence="1">
    <location>
        <begin position="20"/>
        <end position="167"/>
    </location>
</feature>
<evidence type="ECO:0000313" key="3">
    <source>
        <dbReference type="EMBL" id="UYF75312.1"/>
    </source>
</evidence>
<evidence type="ECO:0008006" key="5">
    <source>
        <dbReference type="Google" id="ProtNLM"/>
    </source>
</evidence>
<reference evidence="3" key="2">
    <citation type="journal article" date="2022" name="J Glob Antimicrob Resist">
        <title>Comparative analysis of IMP-4- and OXA-58-containing plasmids of three carbapenemase-producing Acinetobacter ursingii strains in the Netherlands.</title>
        <authorList>
            <person name="Hendrickx A.P.A."/>
            <person name="Schade R.P."/>
            <person name="Landman F."/>
            <person name="Bosch T."/>
            <person name="Schouls L.M."/>
            <person name="van Dijk K."/>
        </authorList>
    </citation>
    <scope>NUCLEOTIDE SEQUENCE</scope>
    <source>
        <strain evidence="3">RIVM_C010761</strain>
    </source>
</reference>
<dbReference type="AlphaFoldDB" id="A0A7T9Z6Y1"/>
<dbReference type="Proteomes" id="UP000595320">
    <property type="component" value="Chromosome"/>
</dbReference>
<name>A0A7T9Z6Y1_9GAMM</name>
<sequence length="167" mass="19554">MKNLIILFMSMLMVGCSHADSGNQQKRKIEISNELRSRTISIADDISQSRKLYIAAYNTVNSKSEMNNELFVYTVRKVENLIGTYEVDNDNFENDIKHNKKITLEAVDGLCIMNKFIQKYSIFIDLEKIPESLQKDTKKILKYQNLYIQRLNEDKDYLNQLKCLNLK</sequence>
<protein>
    <recommendedName>
        <fullName evidence="5">Lipoprotein</fullName>
    </recommendedName>
</protein>